<keyword evidence="14" id="KW-1185">Reference proteome</keyword>
<name>A0ABW4ZT96_9BACL</name>
<dbReference type="Gene3D" id="1.10.287.950">
    <property type="entry name" value="Methyl-accepting chemotaxis protein"/>
    <property type="match status" value="1"/>
</dbReference>
<proteinExistence type="inferred from homology"/>
<feature type="domain" description="HAMP" evidence="12">
    <location>
        <begin position="283"/>
        <end position="335"/>
    </location>
</feature>
<dbReference type="Pfam" id="PF14827">
    <property type="entry name" value="dCache_3"/>
    <property type="match status" value="1"/>
</dbReference>
<dbReference type="SMART" id="SM00304">
    <property type="entry name" value="HAMP"/>
    <property type="match status" value="1"/>
</dbReference>
<evidence type="ECO:0000259" key="12">
    <source>
        <dbReference type="PROSITE" id="PS50885"/>
    </source>
</evidence>
<reference evidence="14" key="1">
    <citation type="journal article" date="2019" name="Int. J. Syst. Evol. Microbiol.">
        <title>The Global Catalogue of Microorganisms (GCM) 10K type strain sequencing project: providing services to taxonomists for standard genome sequencing and annotation.</title>
        <authorList>
            <consortium name="The Broad Institute Genomics Platform"/>
            <consortium name="The Broad Institute Genome Sequencing Center for Infectious Disease"/>
            <person name="Wu L."/>
            <person name="Ma J."/>
        </authorList>
    </citation>
    <scope>NUCLEOTIDE SEQUENCE [LARGE SCALE GENOMIC DNA]</scope>
    <source>
        <strain evidence="14">CGMCC 1.13574</strain>
    </source>
</reference>
<evidence type="ECO:0000256" key="6">
    <source>
        <dbReference type="ARBA" id="ARBA00023224"/>
    </source>
</evidence>
<dbReference type="InterPro" id="IPR004089">
    <property type="entry name" value="MCPsignal_dom"/>
</dbReference>
<evidence type="ECO:0000256" key="4">
    <source>
        <dbReference type="ARBA" id="ARBA00022500"/>
    </source>
</evidence>
<organism evidence="13 14">
    <name type="scientific">Tumebacillus lipolyticus</name>
    <dbReference type="NCBI Taxonomy" id="1280370"/>
    <lineage>
        <taxon>Bacteria</taxon>
        <taxon>Bacillati</taxon>
        <taxon>Bacillota</taxon>
        <taxon>Bacilli</taxon>
        <taxon>Bacillales</taxon>
        <taxon>Alicyclobacillaceae</taxon>
        <taxon>Tumebacillus</taxon>
    </lineage>
</organism>
<feature type="domain" description="Methyl-accepting transducer" evidence="11">
    <location>
        <begin position="354"/>
        <end position="611"/>
    </location>
</feature>
<evidence type="ECO:0000313" key="13">
    <source>
        <dbReference type="EMBL" id="MFD2168895.1"/>
    </source>
</evidence>
<protein>
    <submittedName>
        <fullName evidence="13">Methyl-accepting chemotaxis protein</fullName>
    </submittedName>
</protein>
<keyword evidence="10" id="KW-1133">Transmembrane helix</keyword>
<dbReference type="InterPro" id="IPR029150">
    <property type="entry name" value="dCache_3"/>
</dbReference>
<evidence type="ECO:0000256" key="7">
    <source>
        <dbReference type="ARBA" id="ARBA00029447"/>
    </source>
</evidence>
<evidence type="ECO:0000256" key="10">
    <source>
        <dbReference type="SAM" id="Phobius"/>
    </source>
</evidence>
<dbReference type="SUPFAM" id="SSF58104">
    <property type="entry name" value="Methyl-accepting chemotaxis protein (MCP) signaling domain"/>
    <property type="match status" value="1"/>
</dbReference>
<evidence type="ECO:0000256" key="1">
    <source>
        <dbReference type="ARBA" id="ARBA00004236"/>
    </source>
</evidence>
<feature type="coiled-coil region" evidence="9">
    <location>
        <begin position="380"/>
        <end position="417"/>
    </location>
</feature>
<evidence type="ECO:0000256" key="9">
    <source>
        <dbReference type="SAM" id="Coils"/>
    </source>
</evidence>
<feature type="transmembrane region" description="Helical" evidence="10">
    <location>
        <begin position="261"/>
        <end position="280"/>
    </location>
</feature>
<keyword evidence="5 10" id="KW-0472">Membrane</keyword>
<keyword evidence="10" id="KW-0812">Transmembrane</keyword>
<dbReference type="PROSITE" id="PS50885">
    <property type="entry name" value="HAMP"/>
    <property type="match status" value="1"/>
</dbReference>
<dbReference type="InterPro" id="IPR029151">
    <property type="entry name" value="Sensor-like_sf"/>
</dbReference>
<dbReference type="SUPFAM" id="SSF103190">
    <property type="entry name" value="Sensory domain-like"/>
    <property type="match status" value="1"/>
</dbReference>
<evidence type="ECO:0000256" key="3">
    <source>
        <dbReference type="ARBA" id="ARBA00022481"/>
    </source>
</evidence>
<dbReference type="PANTHER" id="PTHR32089">
    <property type="entry name" value="METHYL-ACCEPTING CHEMOTAXIS PROTEIN MCPB"/>
    <property type="match status" value="1"/>
</dbReference>
<dbReference type="EMBL" id="JBHUIO010000002">
    <property type="protein sequence ID" value="MFD2168895.1"/>
    <property type="molecule type" value="Genomic_DNA"/>
</dbReference>
<keyword evidence="6 8" id="KW-0807">Transducer</keyword>
<keyword evidence="3" id="KW-0488">Methylation</keyword>
<evidence type="ECO:0000256" key="2">
    <source>
        <dbReference type="ARBA" id="ARBA00022475"/>
    </source>
</evidence>
<accession>A0ABW4ZT96</accession>
<comment type="subcellular location">
    <subcellularLocation>
        <location evidence="1">Cell membrane</location>
    </subcellularLocation>
</comment>
<evidence type="ECO:0000313" key="14">
    <source>
        <dbReference type="Proteomes" id="UP001597343"/>
    </source>
</evidence>
<sequence>MFIMGSINSFFSSHSLETLQKSAEKSAKETAVEVIESEKNTALMLAEQATLDQDLIEALSQKDRKKIAEVVDTVYAALKMRDVTLFEVVDQDGMVAYRGHQPETYGDSKRGDSAIMSVLTRGESLSFVAEGVTGLALRGVSPVKQGGKVVGTVTIGMITDQQFVDRLKRMDGGEVGVFNADKKTLLVSTIPGEQSTLSDPTLLDAVIEQKQSYSSEGELNGVPYSFLYIPLTDFDNAKTLGVLRIAESRETLVAAEEESQFYQLLIWILVMVVCVLIAIWTTRSIMRPITSVMDGLKRASGGQLTKAKPVKASGELKMLYEHYNTMILSVSDLLAMAKETAGKVADLTETLSRGAQETSVAAEQVTQAIDAVAVGSDSQNDSLQRANDRLSTAIRSLEQIQKRASELSQRAEEVDEAVLVGRRTMDKTRTEMNSIHQQVVQTAETMNRLGKQSQRVGHIVDLIAGIAGQTNLLALNAAIEAARAGEQGRGFAVVADEVRKLAEQSGKAAEEIVTLIREMRDQVDESIEGMQQGLTAVSAGSAAVEEAEHAFGLVSSGLTVVTSEISQVHRLTDEATEEAVGVEGEFQSIAAVAEQTAASSEEVAASVEEQSATLATLSDSMNELAMLADELNKAVKRFNFEE</sequence>
<dbReference type="InterPro" id="IPR003660">
    <property type="entry name" value="HAMP_dom"/>
</dbReference>
<dbReference type="Proteomes" id="UP001597343">
    <property type="component" value="Unassembled WGS sequence"/>
</dbReference>
<evidence type="ECO:0000256" key="5">
    <source>
        <dbReference type="ARBA" id="ARBA00023136"/>
    </source>
</evidence>
<dbReference type="PROSITE" id="PS50111">
    <property type="entry name" value="CHEMOTAXIS_TRANSDUC_2"/>
    <property type="match status" value="1"/>
</dbReference>
<dbReference type="RefSeq" id="WP_386043953.1">
    <property type="nucleotide sequence ID" value="NZ_JBHUIO010000002.1"/>
</dbReference>
<dbReference type="CDD" id="cd11386">
    <property type="entry name" value="MCP_signal"/>
    <property type="match status" value="1"/>
</dbReference>
<keyword evidence="4" id="KW-0145">Chemotaxis</keyword>
<gene>
    <name evidence="13" type="ORF">ACFSOY_02525</name>
</gene>
<dbReference type="Pfam" id="PF00672">
    <property type="entry name" value="HAMP"/>
    <property type="match status" value="1"/>
</dbReference>
<dbReference type="Pfam" id="PF00015">
    <property type="entry name" value="MCPsignal"/>
    <property type="match status" value="1"/>
</dbReference>
<evidence type="ECO:0000256" key="8">
    <source>
        <dbReference type="PROSITE-ProRule" id="PRU00284"/>
    </source>
</evidence>
<dbReference type="Gene3D" id="3.30.450.20">
    <property type="entry name" value="PAS domain"/>
    <property type="match status" value="1"/>
</dbReference>
<comment type="caution">
    <text evidence="13">The sequence shown here is derived from an EMBL/GenBank/DDBJ whole genome shotgun (WGS) entry which is preliminary data.</text>
</comment>
<evidence type="ECO:0000259" key="11">
    <source>
        <dbReference type="PROSITE" id="PS50111"/>
    </source>
</evidence>
<comment type="similarity">
    <text evidence="7">Belongs to the methyl-accepting chemotaxis (MCP) protein family.</text>
</comment>
<dbReference type="Gene3D" id="6.10.340.10">
    <property type="match status" value="1"/>
</dbReference>
<keyword evidence="9" id="KW-0175">Coiled coil</keyword>
<dbReference type="PANTHER" id="PTHR32089:SF114">
    <property type="entry name" value="METHYL-ACCEPTING CHEMOTAXIS PROTEIN MCPB"/>
    <property type="match status" value="1"/>
</dbReference>
<keyword evidence="2" id="KW-1003">Cell membrane</keyword>
<dbReference type="SMART" id="SM00283">
    <property type="entry name" value="MA"/>
    <property type="match status" value="1"/>
</dbReference>